<gene>
    <name evidence="3" type="ORF">SAMN02910350_02006</name>
</gene>
<feature type="domain" description="Methyltransferase" evidence="2">
    <location>
        <begin position="95"/>
        <end position="216"/>
    </location>
</feature>
<dbReference type="CDD" id="cd02440">
    <property type="entry name" value="AdoMet_MTases"/>
    <property type="match status" value="1"/>
</dbReference>
<dbReference type="EMBL" id="FMWK01000011">
    <property type="protein sequence ID" value="SCZ79890.1"/>
    <property type="molecule type" value="Genomic_DNA"/>
</dbReference>
<keyword evidence="1" id="KW-1133">Transmembrane helix</keyword>
<dbReference type="Gene3D" id="3.40.50.150">
    <property type="entry name" value="Vaccinia Virus protein VP39"/>
    <property type="match status" value="1"/>
</dbReference>
<dbReference type="InterPro" id="IPR029063">
    <property type="entry name" value="SAM-dependent_MTases_sf"/>
</dbReference>
<dbReference type="AlphaFoldDB" id="A0A1G5S227"/>
<keyword evidence="3" id="KW-0489">Methyltransferase</keyword>
<evidence type="ECO:0000313" key="3">
    <source>
        <dbReference type="EMBL" id="SCZ79890.1"/>
    </source>
</evidence>
<dbReference type="RefSeq" id="WP_090163192.1">
    <property type="nucleotide sequence ID" value="NZ_FMWK01000011.1"/>
</dbReference>
<proteinExistence type="predicted"/>
<dbReference type="InterPro" id="IPR025714">
    <property type="entry name" value="Methyltranfer_dom"/>
</dbReference>
<keyword evidence="3" id="KW-0808">Transferase</keyword>
<dbReference type="PANTHER" id="PTHR43591">
    <property type="entry name" value="METHYLTRANSFERASE"/>
    <property type="match status" value="1"/>
</dbReference>
<reference evidence="3 4" key="1">
    <citation type="submission" date="2016-10" db="EMBL/GenBank/DDBJ databases">
        <authorList>
            <person name="de Groot N.N."/>
        </authorList>
    </citation>
    <scope>NUCLEOTIDE SEQUENCE [LARGE SCALE GENOMIC DNA]</scope>
    <source>
        <strain evidence="3 4">DSM 10317</strain>
    </source>
</reference>
<organism evidence="3 4">
    <name type="scientific">Pseudobutyrivibrio xylanivorans</name>
    <dbReference type="NCBI Taxonomy" id="185007"/>
    <lineage>
        <taxon>Bacteria</taxon>
        <taxon>Bacillati</taxon>
        <taxon>Bacillota</taxon>
        <taxon>Clostridia</taxon>
        <taxon>Lachnospirales</taxon>
        <taxon>Lachnospiraceae</taxon>
        <taxon>Pseudobutyrivibrio</taxon>
    </lineage>
</organism>
<keyword evidence="1" id="KW-0812">Transmembrane</keyword>
<dbReference type="GO" id="GO:0008168">
    <property type="term" value="F:methyltransferase activity"/>
    <property type="evidence" value="ECO:0007669"/>
    <property type="project" value="UniProtKB-KW"/>
</dbReference>
<name>A0A1G5S227_PSEXY</name>
<evidence type="ECO:0000256" key="1">
    <source>
        <dbReference type="SAM" id="Phobius"/>
    </source>
</evidence>
<feature type="transmembrane region" description="Helical" evidence="1">
    <location>
        <begin position="12"/>
        <end position="31"/>
    </location>
</feature>
<dbReference type="SUPFAM" id="SSF53335">
    <property type="entry name" value="S-adenosyl-L-methionine-dependent methyltransferases"/>
    <property type="match status" value="1"/>
</dbReference>
<evidence type="ECO:0000259" key="2">
    <source>
        <dbReference type="Pfam" id="PF13847"/>
    </source>
</evidence>
<feature type="transmembrane region" description="Helical" evidence="1">
    <location>
        <begin position="51"/>
        <end position="71"/>
    </location>
</feature>
<dbReference type="Pfam" id="PF13847">
    <property type="entry name" value="Methyltransf_31"/>
    <property type="match status" value="1"/>
</dbReference>
<accession>A0A1G5S227</accession>
<dbReference type="Proteomes" id="UP000199428">
    <property type="component" value="Unassembled WGS sequence"/>
</dbReference>
<evidence type="ECO:0000313" key="4">
    <source>
        <dbReference type="Proteomes" id="UP000199428"/>
    </source>
</evidence>
<dbReference type="GO" id="GO:0032259">
    <property type="term" value="P:methylation"/>
    <property type="evidence" value="ECO:0007669"/>
    <property type="project" value="UniProtKB-KW"/>
</dbReference>
<protein>
    <submittedName>
        <fullName evidence="3">Methyltransferase domain-containing protein</fullName>
    </submittedName>
</protein>
<keyword evidence="1" id="KW-0472">Membrane</keyword>
<sequence length="263" mass="29289">MKADYKNWMPKGMINGFACAAIICWVVFYVINNFGLITVQTIRSVVSVALLVLWVMLLFMTVWMFLMHRAFSYDGKRQMSKQIIEGVSSYVDIPDGGKCLDVGCGSGALSIACAKRNPNAQIIGIDRWGKEYASFSKNLCESNSVAEGVNNTSFQQGDACKLDFADETFDAVTSNYVYHNIPSKDRQAILLETLRTLKKGGTFAIHDIMSKGKYGDMKAFEKKLKDMGYEDVQLIDTTDGKFMSKWESTWMGLSGSTLLVGTK</sequence>